<proteinExistence type="inferred from homology"/>
<dbReference type="Gene3D" id="1.10.132.10">
    <property type="match status" value="1"/>
</dbReference>
<evidence type="ECO:0000256" key="7">
    <source>
        <dbReference type="RuleBase" id="RU365101"/>
    </source>
</evidence>
<evidence type="ECO:0000256" key="5">
    <source>
        <dbReference type="ARBA" id="ARBA00023235"/>
    </source>
</evidence>
<dbReference type="SUPFAM" id="SSF56741">
    <property type="entry name" value="Eukaryotic DNA topoisomerase I, N-terminal DNA-binding fragment"/>
    <property type="match status" value="1"/>
</dbReference>
<evidence type="ECO:0000256" key="6">
    <source>
        <dbReference type="PROSITE-ProRule" id="PRU01382"/>
    </source>
</evidence>
<dbReference type="InterPro" id="IPR051062">
    <property type="entry name" value="Topoisomerase_IB"/>
</dbReference>
<dbReference type="GO" id="GO:0003917">
    <property type="term" value="F:DNA topoisomerase type I (single strand cut, ATP-independent) activity"/>
    <property type="evidence" value="ECO:0007669"/>
    <property type="project" value="UniProtKB-UniRule"/>
</dbReference>
<dbReference type="SMART" id="SM00435">
    <property type="entry name" value="TOPEUc"/>
    <property type="match status" value="1"/>
</dbReference>
<dbReference type="PANTHER" id="PTHR10290">
    <property type="entry name" value="DNA TOPOISOMERASE I"/>
    <property type="match status" value="1"/>
</dbReference>
<dbReference type="CDD" id="cd00659">
    <property type="entry name" value="Topo_IB_C"/>
    <property type="match status" value="1"/>
</dbReference>
<dbReference type="OrthoDB" id="47179at2759"/>
<comment type="similarity">
    <text evidence="2 6 7">Belongs to the type IB topoisomerase family.</text>
</comment>
<dbReference type="Pfam" id="PF01028">
    <property type="entry name" value="Topoisom_I"/>
    <property type="match status" value="1"/>
</dbReference>
<feature type="region of interest" description="Disordered" evidence="9">
    <location>
        <begin position="1"/>
        <end position="52"/>
    </location>
</feature>
<feature type="compositionally biased region" description="Low complexity" evidence="9">
    <location>
        <begin position="40"/>
        <end position="51"/>
    </location>
</feature>
<comment type="function">
    <text evidence="7">Releases the supercoiling and torsional tension of DNA introduced during the DNA replication and transcription by transiently cleaving and rejoining one strand of the DNA duplex. Introduces a single-strand break via transesterification at the specific target site 5'-[CT]CCTTp site in duplex DNA. The scissile phosphodiester is attacked by the catalytic tyrosine of the enzyme, resulting in the formation of a DNA-(3'-phosphotyrosyl)-enzyme intermediate and the expulsion of a 5'-OH DNA strand. The free DNA strand then undergoes passage around the unbroken strand thus removing DNA supercoils. Finally, in the religation step, the DNA 5'-OH attacks the covalent intermediate to expel the active-site tyrosine and restore the DNA phosphodiester backbone.</text>
</comment>
<sequence length="907" mass="101477">MSKPYKKRVIQADSDESDNDQPEFKRPKAADDTVDPSTGAPANAAPIAVPNGDAVSGQVDTVMNDATAEALDPKAKQLAVFTTGESDSEDDIPLAQQAAAAGVAVTEGSGANGKKRAASESDSEDEKPLAQTAAGKKRSNGRAASKDYSSSEDEKPLAKTAAKSKRPRASTSRAKSVKEESEEEEDFSETEDASDDYSSGSDTPLAKKKKAPTKGKGKAKAAPAKKATPAKKAAPKKPKKEEDEGSASPAPRKGKGKAKKEDDEESREAGSGDEDVYKWWENQNDGEEKWKTLEHHGVLFPPEYTPHGVKMNYDGKPVELAPEAEEVASFFAAILETDYVKNPVFVRNFFDDWQKVLKAHPCPDGTKIKSYEKCDFKPIFAYLEAEKQKKKSMTAAEKKAAKAEKDALEEKFKWCYLDGRKEKVGNFRIEPPGLFRGRGEHPKTGMLKTRVRPEQITINIGKGVEVPPPPPGHKWHKVVHDNKVTWLATWKENINGNVKYVFLAAGSSLKGQSDLKKFEKARSLKEHVDRIRADYTADLKSKEMATRQRATAIYLIDRFALRAGNEKGEDEADTVGCCSLRFEHVTLTPPNKVTFDFLGKDSIRYVNEVEVDEQVFKNFKIFKKEPKTVGDLLFDRLNTSVVNKYLTSYMDGLTAKVFRTYNASWTFAQQLKNTPADASVADKLLAYNRANRLVAVLCNHQKSVSKGHSAAMEKMHDKIRALKYQRMKLRKQLFANADKPKKHKQAYGDDESDLDDEWIQEHEKALVVQERDKIRKKFDKENSKREADGEKIMPEKELNERLKAADALEKKIRAERKAGYEESSQSEDKLLKALEKLDDRIKVAKTNLVDKDEGKEISLGTSKINYIDPRISVAWCKKFDVPLNKVLTKTLLEKFTWATHVEADFEW</sequence>
<dbReference type="FunFam" id="1.10.10.41:FF:000001">
    <property type="entry name" value="DNA topoisomerase I"/>
    <property type="match status" value="1"/>
</dbReference>
<dbReference type="InterPro" id="IPR013030">
    <property type="entry name" value="DNA_topo_DNA_db_N_dom2"/>
</dbReference>
<dbReference type="Gene3D" id="3.90.15.10">
    <property type="entry name" value="Topoisomerase I, Chain A, domain 3"/>
    <property type="match status" value="1"/>
</dbReference>
<evidence type="ECO:0000256" key="9">
    <source>
        <dbReference type="SAM" id="MobiDB-lite"/>
    </source>
</evidence>
<dbReference type="Pfam" id="PF02919">
    <property type="entry name" value="Topoisom_I_N"/>
    <property type="match status" value="1"/>
</dbReference>
<dbReference type="InterPro" id="IPR013034">
    <property type="entry name" value="DNA_topo_DNA_db_N_dom1"/>
</dbReference>
<name>A0A061B2D8_RHOTO</name>
<feature type="active site" description="O-(3'-phospho-DNA)-tyrosine intermediate" evidence="6">
    <location>
        <position position="866"/>
    </location>
</feature>
<evidence type="ECO:0000259" key="10">
    <source>
        <dbReference type="SMART" id="SM00435"/>
    </source>
</evidence>
<evidence type="ECO:0000256" key="1">
    <source>
        <dbReference type="ARBA" id="ARBA00000213"/>
    </source>
</evidence>
<dbReference type="InterPro" id="IPR014711">
    <property type="entry name" value="TopoI_cat_a-hlx-sub_euk"/>
</dbReference>
<dbReference type="EMBL" id="LK052941">
    <property type="protein sequence ID" value="CDR41834.1"/>
    <property type="molecule type" value="Genomic_DNA"/>
</dbReference>
<dbReference type="InterPro" id="IPR008336">
    <property type="entry name" value="TopoI_DNA-bd_euk"/>
</dbReference>
<keyword evidence="8" id="KW-0175">Coiled coil</keyword>
<dbReference type="Pfam" id="PF14370">
    <property type="entry name" value="Topo_C_assoc"/>
    <property type="match status" value="1"/>
</dbReference>
<feature type="compositionally biased region" description="Basic residues" evidence="9">
    <location>
        <begin position="206"/>
        <end position="219"/>
    </location>
</feature>
<protein>
    <recommendedName>
        <fullName evidence="7">DNA topoisomerase I</fullName>
        <ecNumber evidence="7">5.6.2.1</ecNumber>
    </recommendedName>
    <alternativeName>
        <fullName evidence="7">DNA topoisomerase 1</fullName>
    </alternativeName>
</protein>
<dbReference type="InterPro" id="IPR048045">
    <property type="entry name" value="Topoisomer_I_DNA-bd"/>
</dbReference>
<dbReference type="InterPro" id="IPR025834">
    <property type="entry name" value="TopoI_C_dom"/>
</dbReference>
<reference evidence="11" key="1">
    <citation type="journal article" date="2014" name="Genome Announc.">
        <title>Draft genome sequence of Rhodosporidium toruloides CECT1137, an oleaginous yeast of biotechnological interest.</title>
        <authorList>
            <person name="Morin N."/>
            <person name="Calcas X."/>
            <person name="Devillers H."/>
            <person name="Durrens P."/>
            <person name="Sherman D.J."/>
            <person name="Nicaud J.-M."/>
            <person name="Neuveglise C."/>
        </authorList>
    </citation>
    <scope>NUCLEOTIDE SEQUENCE</scope>
    <source>
        <strain evidence="11">CECT1137</strain>
    </source>
</reference>
<evidence type="ECO:0000256" key="2">
    <source>
        <dbReference type="ARBA" id="ARBA00006645"/>
    </source>
</evidence>
<dbReference type="InterPro" id="IPR011010">
    <property type="entry name" value="DNA_brk_join_enz"/>
</dbReference>
<evidence type="ECO:0000313" key="11">
    <source>
        <dbReference type="EMBL" id="CDR41834.1"/>
    </source>
</evidence>
<dbReference type="Gene3D" id="2.170.11.10">
    <property type="entry name" value="DNA Topoisomerase I, domain 2"/>
    <property type="match status" value="1"/>
</dbReference>
<dbReference type="GO" id="GO:0006260">
    <property type="term" value="P:DNA replication"/>
    <property type="evidence" value="ECO:0007669"/>
    <property type="project" value="TreeGrafter"/>
</dbReference>
<gene>
    <name evidence="11" type="ORF">RHTO0S_06e06898g</name>
</gene>
<dbReference type="PANTHER" id="PTHR10290:SF3">
    <property type="entry name" value="DNA TOPOISOMERASE 1"/>
    <property type="match status" value="1"/>
</dbReference>
<dbReference type="InterPro" id="IPR001631">
    <property type="entry name" value="TopoI"/>
</dbReference>
<feature type="compositionally biased region" description="Low complexity" evidence="9">
    <location>
        <begin position="220"/>
        <end position="232"/>
    </location>
</feature>
<dbReference type="GO" id="GO:0006338">
    <property type="term" value="P:chromatin remodeling"/>
    <property type="evidence" value="ECO:0007669"/>
    <property type="project" value="UniProtKB-ARBA"/>
</dbReference>
<dbReference type="InterPro" id="IPR013499">
    <property type="entry name" value="TopoI_euk"/>
</dbReference>
<keyword evidence="5 6" id="KW-0413">Isomerase</keyword>
<comment type="catalytic activity">
    <reaction evidence="1 6 7">
        <text>ATP-independent breakage of single-stranded DNA, followed by passage and rejoining.</text>
        <dbReference type="EC" id="5.6.2.1"/>
    </reaction>
</comment>
<dbReference type="PRINTS" id="PR00416">
    <property type="entry name" value="EUTPISMRASEI"/>
</dbReference>
<feature type="compositionally biased region" description="Basic and acidic residues" evidence="9">
    <location>
        <begin position="267"/>
        <end position="278"/>
    </location>
</feature>
<dbReference type="InterPro" id="IPR013500">
    <property type="entry name" value="TopoI_cat_euk"/>
</dbReference>
<dbReference type="AlphaFoldDB" id="A0A061B2D8"/>
<dbReference type="PROSITE" id="PS52038">
    <property type="entry name" value="TOPO_IB_2"/>
    <property type="match status" value="1"/>
</dbReference>
<dbReference type="GO" id="GO:0005730">
    <property type="term" value="C:nucleolus"/>
    <property type="evidence" value="ECO:0007669"/>
    <property type="project" value="TreeGrafter"/>
</dbReference>
<dbReference type="InterPro" id="IPR014727">
    <property type="entry name" value="TopoI_cat_a/b-sub_euk"/>
</dbReference>
<dbReference type="InterPro" id="IPR018521">
    <property type="entry name" value="TopoIB_AS"/>
</dbReference>
<dbReference type="SUPFAM" id="SSF56349">
    <property type="entry name" value="DNA breaking-rejoining enzymes"/>
    <property type="match status" value="1"/>
</dbReference>
<keyword evidence="4 6" id="KW-0238">DNA-binding</keyword>
<dbReference type="GO" id="GO:0005694">
    <property type="term" value="C:chromosome"/>
    <property type="evidence" value="ECO:0007669"/>
    <property type="project" value="InterPro"/>
</dbReference>
<feature type="compositionally biased region" description="Low complexity" evidence="9">
    <location>
        <begin position="95"/>
        <end position="105"/>
    </location>
</feature>
<dbReference type="GO" id="GO:0003677">
    <property type="term" value="F:DNA binding"/>
    <property type="evidence" value="ECO:0007669"/>
    <property type="project" value="UniProtKB-UniRule"/>
</dbReference>
<feature type="domain" description="DNA topoisomerase I eukaryotic-type" evidence="10">
    <location>
        <begin position="434"/>
        <end position="880"/>
    </location>
</feature>
<dbReference type="InterPro" id="IPR036202">
    <property type="entry name" value="TopoI_DNA-bd_euk_N_sf"/>
</dbReference>
<dbReference type="CDD" id="cd03488">
    <property type="entry name" value="Topoisomer_IB_N_htopoI_like"/>
    <property type="match status" value="1"/>
</dbReference>
<feature type="compositionally biased region" description="Acidic residues" evidence="9">
    <location>
        <begin position="180"/>
        <end position="195"/>
    </location>
</feature>
<keyword evidence="3 6" id="KW-0799">Topoisomerase</keyword>
<accession>A0A061B2D8</accession>
<dbReference type="FunFam" id="3.90.15.10:FF:000002">
    <property type="entry name" value="DNA topoisomerase I"/>
    <property type="match status" value="1"/>
</dbReference>
<evidence type="ECO:0000256" key="3">
    <source>
        <dbReference type="ARBA" id="ARBA00023029"/>
    </source>
</evidence>
<dbReference type="PROSITE" id="PS00176">
    <property type="entry name" value="TOPO_IB_1"/>
    <property type="match status" value="1"/>
</dbReference>
<organism evidence="11">
    <name type="scientific">Rhodotorula toruloides</name>
    <name type="common">Yeast</name>
    <name type="synonym">Rhodosporidium toruloides</name>
    <dbReference type="NCBI Taxonomy" id="5286"/>
    <lineage>
        <taxon>Eukaryota</taxon>
        <taxon>Fungi</taxon>
        <taxon>Dikarya</taxon>
        <taxon>Basidiomycota</taxon>
        <taxon>Pucciniomycotina</taxon>
        <taxon>Microbotryomycetes</taxon>
        <taxon>Sporidiobolales</taxon>
        <taxon>Sporidiobolaceae</taxon>
        <taxon>Rhodotorula</taxon>
    </lineage>
</organism>
<feature type="compositionally biased region" description="Basic and acidic residues" evidence="9">
    <location>
        <begin position="22"/>
        <end position="31"/>
    </location>
</feature>
<dbReference type="GO" id="GO:0007059">
    <property type="term" value="P:chromosome segregation"/>
    <property type="evidence" value="ECO:0007669"/>
    <property type="project" value="TreeGrafter"/>
</dbReference>
<dbReference type="GO" id="GO:0006265">
    <property type="term" value="P:DNA topological change"/>
    <property type="evidence" value="ECO:0007669"/>
    <property type="project" value="UniProtKB-UniRule"/>
</dbReference>
<evidence type="ECO:0000256" key="8">
    <source>
        <dbReference type="SAM" id="Coils"/>
    </source>
</evidence>
<feature type="coiled-coil region" evidence="8">
    <location>
        <begin position="795"/>
        <end position="847"/>
    </location>
</feature>
<feature type="region of interest" description="Disordered" evidence="9">
    <location>
        <begin position="81"/>
        <end position="278"/>
    </location>
</feature>
<dbReference type="Gene3D" id="1.10.10.41">
    <property type="entry name" value="Yeast DNA topoisomerase - domain 1"/>
    <property type="match status" value="1"/>
</dbReference>
<evidence type="ECO:0000256" key="4">
    <source>
        <dbReference type="ARBA" id="ARBA00023125"/>
    </source>
</evidence>
<dbReference type="FunFam" id="2.170.11.10:FF:000001">
    <property type="entry name" value="DNA topoisomerase I"/>
    <property type="match status" value="1"/>
</dbReference>
<dbReference type="EC" id="5.6.2.1" evidence="7"/>